<feature type="domain" description="NAD-specific glutamate dehydrogenase C-terminal" evidence="4">
    <location>
        <begin position="609"/>
        <end position="766"/>
    </location>
</feature>
<dbReference type="Gene3D" id="3.40.50.720">
    <property type="entry name" value="NAD(P)-binding Rossmann-like Domain"/>
    <property type="match status" value="1"/>
</dbReference>
<dbReference type="KEGG" id="ptc:phytr_1550"/>
<evidence type="ECO:0000259" key="4">
    <source>
        <dbReference type="Pfam" id="PF21074"/>
    </source>
</evidence>
<evidence type="ECO:0000313" key="6">
    <source>
        <dbReference type="Proteomes" id="UP000241762"/>
    </source>
</evidence>
<dbReference type="GO" id="GO:0004069">
    <property type="term" value="F:L-aspartate:2-oxoglutarate aminotransferase activity"/>
    <property type="evidence" value="ECO:0007669"/>
    <property type="project" value="InterPro"/>
</dbReference>
<accession>A0A2P1P766</accession>
<dbReference type="Pfam" id="PF21074">
    <property type="entry name" value="GDH_C"/>
    <property type="match status" value="1"/>
</dbReference>
<dbReference type="OrthoDB" id="9758052at2"/>
<organism evidence="5 6">
    <name type="scientific">Candidatus Phycorickettsia trachydisci</name>
    <dbReference type="NCBI Taxonomy" id="2115978"/>
    <lineage>
        <taxon>Bacteria</taxon>
        <taxon>Pseudomonadati</taxon>
        <taxon>Pseudomonadota</taxon>
        <taxon>Alphaproteobacteria</taxon>
        <taxon>Rickettsiales</taxon>
        <taxon>Rickettsiaceae</taxon>
        <taxon>Candidatus Phycorickettsia</taxon>
    </lineage>
</organism>
<protein>
    <submittedName>
        <fullName evidence="5">Uncharacterized protein</fullName>
    </submittedName>
</protein>
<dbReference type="GO" id="GO:0004352">
    <property type="term" value="F:glutamate dehydrogenase (NAD+) activity"/>
    <property type="evidence" value="ECO:0007669"/>
    <property type="project" value="InterPro"/>
</dbReference>
<feature type="domain" description="NAD-glutamate dehydrogenase catalytic" evidence="3">
    <location>
        <begin position="75"/>
        <end position="561"/>
    </location>
</feature>
<dbReference type="AlphaFoldDB" id="A0A2P1P766"/>
<evidence type="ECO:0000313" key="5">
    <source>
        <dbReference type="EMBL" id="AVP87114.1"/>
    </source>
</evidence>
<gene>
    <name evidence="5" type="ORF">phytr_1550</name>
</gene>
<dbReference type="PANTHER" id="PTHR43403:SF1">
    <property type="entry name" value="NAD-SPECIFIC GLUTAMATE DEHYDROGENASE"/>
    <property type="match status" value="1"/>
</dbReference>
<dbReference type="Proteomes" id="UP000241762">
    <property type="component" value="Chromosome"/>
</dbReference>
<keyword evidence="6" id="KW-1185">Reference proteome</keyword>
<dbReference type="EMBL" id="CP027845">
    <property type="protein sequence ID" value="AVP87114.1"/>
    <property type="molecule type" value="Genomic_DNA"/>
</dbReference>
<dbReference type="PANTHER" id="PTHR43403">
    <property type="entry name" value="NAD-SPECIFIC GLUTAMATE DEHYDROGENASE"/>
    <property type="match status" value="1"/>
</dbReference>
<dbReference type="SUPFAM" id="SSF53223">
    <property type="entry name" value="Aminoacid dehydrogenase-like, N-terminal domain"/>
    <property type="match status" value="1"/>
</dbReference>
<name>A0A2P1P766_9RICK</name>
<dbReference type="GO" id="GO:0006538">
    <property type="term" value="P:L-glutamate catabolic process"/>
    <property type="evidence" value="ECO:0007669"/>
    <property type="project" value="InterPro"/>
</dbReference>
<dbReference type="Pfam" id="PF21078">
    <property type="entry name" value="GDH_HM3"/>
    <property type="match status" value="1"/>
</dbReference>
<evidence type="ECO:0000256" key="1">
    <source>
        <dbReference type="ARBA" id="ARBA00023002"/>
    </source>
</evidence>
<dbReference type="RefSeq" id="WP_106873987.1">
    <property type="nucleotide sequence ID" value="NZ_CP027845.1"/>
</dbReference>
<keyword evidence="2" id="KW-0175">Coiled coil</keyword>
<dbReference type="InterPro" id="IPR046346">
    <property type="entry name" value="Aminoacid_DH-like_N_sf"/>
</dbReference>
<dbReference type="InterPro" id="IPR036291">
    <property type="entry name" value="NAD(P)-bd_dom_sf"/>
</dbReference>
<reference evidence="5 6" key="1">
    <citation type="submission" date="2018-03" db="EMBL/GenBank/DDBJ databases">
        <title>A gene transfer event suggests a long-term partnership between eustigmatophyte algae and a novel lineage of endosymbiotic bacteria.</title>
        <authorList>
            <person name="Yurchenko T."/>
            <person name="Sevcikova T."/>
            <person name="Pribyl P."/>
            <person name="El Karkouri K."/>
            <person name="Klimes V."/>
            <person name="Amaral R."/>
            <person name="Zbrankova V."/>
            <person name="Kim E."/>
            <person name="Raoult D."/>
            <person name="Santos L.M.A."/>
            <person name="Elias M."/>
        </authorList>
    </citation>
    <scope>NUCLEOTIDE SEQUENCE [LARGE SCALE GENOMIC DNA]</scope>
    <source>
        <strain evidence="5">CCALA 838</strain>
    </source>
</reference>
<dbReference type="InterPro" id="IPR048381">
    <property type="entry name" value="GDH_C"/>
</dbReference>
<dbReference type="InterPro" id="IPR049056">
    <property type="entry name" value="NAD_Glu_DH_HM3"/>
</dbReference>
<dbReference type="Pfam" id="PF05088">
    <property type="entry name" value="Bac_GDH_CD"/>
    <property type="match status" value="1"/>
</dbReference>
<dbReference type="InterPro" id="IPR028971">
    <property type="entry name" value="NAD-GDH_cat"/>
</dbReference>
<feature type="coiled-coil region" evidence="2">
    <location>
        <begin position="65"/>
        <end position="92"/>
    </location>
</feature>
<evidence type="ECO:0000259" key="3">
    <source>
        <dbReference type="Pfam" id="PF05088"/>
    </source>
</evidence>
<evidence type="ECO:0000256" key="2">
    <source>
        <dbReference type="SAM" id="Coils"/>
    </source>
</evidence>
<dbReference type="SUPFAM" id="SSF51735">
    <property type="entry name" value="NAD(P)-binding Rossmann-fold domains"/>
    <property type="match status" value="1"/>
</dbReference>
<sequence length="775" mass="86758">MLVQNLQQTGSFDLNNTITSAIANYLQQLDYHKKSVTTQETLDKYQDISDSLIDLFEARFNPQNLKSQETLIEKINNNITAINNEKEAEILKNCLEIISATVRTNAYLGKNYISFKINPGKIPNVPKPVPYAEIFVFSQDFEGLHLRAGKVARGGLRWSDRLDDYRTECLGLVKSQHIKNAVIVPVGAKGVFIIKNLERISPLDRNDHVVNCYKNFLRGMLDITDNVINGQIIPPASIVAYDEADPYLVVAADKGTATFSNYANQVATEYNFWLEDAFASGGTTGYDHKEISITSKGAWISLLDHLKTSNLKLEDVTFLGIGDMSGDVFGNGMLSSDKINLVAAFDHRHIFIDPNPSNQLASFAERKRLFDKPKSDWSDYNAELISKGGGVFSRKLQNIELSPEIQALIQINETSLTPNELIRALLTSKVDVIWNGGIGTYIKATFETDEDIADHQNDALRVNGKDVQAKIIVEGGNLGLSQNGRIEYSLRGGKVNADFIDNVAGVNCSDHEVNIKICLGEAIKKNKISLPERNSIIANMAQEVVEHVLASNYDQAQSISIAENSPIFTLKLFSNNIAYLEGIGLLDRAVNNLPSHNELKKRENSNIKFTRPEIATLLSYSKKYVYNSLLVSNILEDTYFKDNILPNYFPTAMRNNFAEEIQKHQLHNEIIATIIANKIVNQLNGAFIVDMITHLNKPVTAIVKAFVVTNQVFKLDETWNSFIHSNTNIQSQITHWSEIMKRTINAISWLVQNTDVENRSIDNLIQDAKKIEAEV</sequence>
<keyword evidence="1" id="KW-0560">Oxidoreductase</keyword>
<dbReference type="InterPro" id="IPR007780">
    <property type="entry name" value="NAD_Glu_DH_bac"/>
</dbReference>
<proteinExistence type="predicted"/>